<feature type="repeat" description="WD" evidence="5">
    <location>
        <begin position="75"/>
        <end position="116"/>
    </location>
</feature>
<dbReference type="GO" id="GO:0000480">
    <property type="term" value="P:endonucleolytic cleavage in 5'-ETS of tricistronic rRNA transcript (SSU-rRNA, 5.8S rRNA, LSU-rRNA)"/>
    <property type="evidence" value="ECO:0007669"/>
    <property type="project" value="TreeGrafter"/>
</dbReference>
<proteinExistence type="predicted"/>
<dbReference type="Pfam" id="PF08625">
    <property type="entry name" value="Utp13"/>
    <property type="match status" value="1"/>
</dbReference>
<feature type="signal peptide" evidence="6">
    <location>
        <begin position="1"/>
        <end position="19"/>
    </location>
</feature>
<dbReference type="PANTHER" id="PTHR19854">
    <property type="entry name" value="TRANSDUCIN BETA-LIKE 3"/>
    <property type="match status" value="1"/>
</dbReference>
<dbReference type="InterPro" id="IPR001680">
    <property type="entry name" value="WD40_rpt"/>
</dbReference>
<dbReference type="InterPro" id="IPR036322">
    <property type="entry name" value="WD40_repeat_dom_sf"/>
</dbReference>
<name>A0A9W8GGU0_9FUNG</name>
<feature type="repeat" description="WD" evidence="5">
    <location>
        <begin position="503"/>
        <end position="544"/>
    </location>
</feature>
<evidence type="ECO:0000313" key="9">
    <source>
        <dbReference type="Proteomes" id="UP001151516"/>
    </source>
</evidence>
<keyword evidence="9" id="KW-1185">Reference proteome</keyword>
<feature type="repeat" description="WD" evidence="5">
    <location>
        <begin position="117"/>
        <end position="158"/>
    </location>
</feature>
<dbReference type="CDD" id="cd00200">
    <property type="entry name" value="WD40"/>
    <property type="match status" value="2"/>
</dbReference>
<dbReference type="InterPro" id="IPR013934">
    <property type="entry name" value="Utp13_C"/>
</dbReference>
<dbReference type="GO" id="GO:0000472">
    <property type="term" value="P:endonucleolytic cleavage to generate mature 5'-end of SSU-rRNA from (SSU-rRNA, 5.8S rRNA, LSU-rRNA)"/>
    <property type="evidence" value="ECO:0007669"/>
    <property type="project" value="TreeGrafter"/>
</dbReference>
<feature type="repeat" description="WD" evidence="5">
    <location>
        <begin position="388"/>
        <end position="419"/>
    </location>
</feature>
<feature type="repeat" description="WD" evidence="5">
    <location>
        <begin position="545"/>
        <end position="586"/>
    </location>
</feature>
<keyword evidence="2 5" id="KW-0853">WD repeat</keyword>
<feature type="repeat" description="WD" evidence="5">
    <location>
        <begin position="203"/>
        <end position="246"/>
    </location>
</feature>
<dbReference type="SMART" id="SM00320">
    <property type="entry name" value="WD40"/>
    <property type="match status" value="13"/>
</dbReference>
<feature type="repeat" description="WD" evidence="5">
    <location>
        <begin position="629"/>
        <end position="670"/>
    </location>
</feature>
<dbReference type="Pfam" id="PF00400">
    <property type="entry name" value="WD40"/>
    <property type="match status" value="10"/>
</dbReference>
<dbReference type="PRINTS" id="PR00320">
    <property type="entry name" value="GPROTEINBRPT"/>
</dbReference>
<gene>
    <name evidence="8" type="primary">utp13</name>
    <name evidence="8" type="ORF">IWW39_004613</name>
</gene>
<dbReference type="PROSITE" id="PS00678">
    <property type="entry name" value="WD_REPEATS_1"/>
    <property type="match status" value="4"/>
</dbReference>
<dbReference type="AlphaFoldDB" id="A0A9W8GGU0"/>
<comment type="subcellular location">
    <subcellularLocation>
        <location evidence="1">Nucleus</location>
        <location evidence="1">Nucleolus</location>
    </subcellularLocation>
</comment>
<evidence type="ECO:0000256" key="1">
    <source>
        <dbReference type="ARBA" id="ARBA00004604"/>
    </source>
</evidence>
<dbReference type="PROSITE" id="PS50082">
    <property type="entry name" value="WD_REPEATS_2"/>
    <property type="match status" value="11"/>
</dbReference>
<dbReference type="InterPro" id="IPR020472">
    <property type="entry name" value="WD40_PAC1"/>
</dbReference>
<dbReference type="InterPro" id="IPR011047">
    <property type="entry name" value="Quinoprotein_ADH-like_sf"/>
</dbReference>
<keyword evidence="3" id="KW-0677">Repeat</keyword>
<accession>A0A9W8GGU0</accession>
<comment type="caution">
    <text evidence="8">The sequence shown here is derived from an EMBL/GenBank/DDBJ whole genome shotgun (WGS) entry which is preliminary data.</text>
</comment>
<evidence type="ECO:0000313" key="8">
    <source>
        <dbReference type="EMBL" id="KAJ2684917.1"/>
    </source>
</evidence>
<feature type="repeat" description="WD" evidence="5">
    <location>
        <begin position="437"/>
        <end position="473"/>
    </location>
</feature>
<dbReference type="PROSITE" id="PS50294">
    <property type="entry name" value="WD_REPEATS_REGION"/>
    <property type="match status" value="8"/>
</dbReference>
<dbReference type="OrthoDB" id="5414888at2759"/>
<sequence length="860" mass="93963">MPPSFVALTLDLGPLLIVAKSSLYVSCSFDCVKSIESVYTGGCVATSKDEQRLYTTCNEDIFVLDMASGEKVAELKGDTETVTTFAVKPDGTHLVAASRSMQISVWDLATFKTVRSFKAHEAPVIAMDIDASSTLVATGSADSTVKVWDIDRGYCTHNFKGHGGLVTSVKFHPSKEKLCLVTAGDDGTIRVWNLGTRKCEAVLESHVSVVRSIDFTSDDDGAHMVTAGRDSVVNIWSWKRRLLIRTIPVYETVEAAGLLATNTQTGLDLGGNCARIIYTGGEKGAIRLWDMDTGKEIFEQKKELNAKHAFVDVQYLPQSQHLVGITNDQNLLFYKVTKRLERVRQIVGYNEEIIDMAYVGHDQAHLAVATNTEQLRVYNTKDLNCELAYGHSDIILCVSAHSKGSIVATGSKDNTALIWLVNMSAPPNQRVLCVATAVGHAKAVGAVCLAQGAGCPFMITGSEDRTVKMWDLSPLSSLFDSPQRAAALVSESGPVKLRSTYTFQAHEKDINSICVAPNDAVFATGSQDKTAKIWDVASGKALGTLQGHRRGVWNVAFSPVDRVIATTSGDRTMKLWSLSDFGCLKTFEGHTNSVLCVEFLTKGTQLMTTGSDGLVKLWNIKDAECVLTLDKHESKIWTLAKQHTEVHVATGGADSVIHIWKDTTQEHIDRLHMEEAKLLEQQQALDNFLSVKDYRNAINLALSLNQPHRLLTIFQEVMMATEHRHLASANDGADDSAQGANAAIMGSAAVDQVIGSLAPDQLERLLGYVRNWNTNGKFARIAQATLYCILTQYTSDAILSLPSAKDLISAVQPYSERHFTRLDNLLTDSFIIDYTLHAMDSVNPAGMEALSLDNDDSECE</sequence>
<evidence type="ECO:0000256" key="2">
    <source>
        <dbReference type="ARBA" id="ARBA00022574"/>
    </source>
</evidence>
<dbReference type="Gene3D" id="2.130.10.10">
    <property type="entry name" value="YVTN repeat-like/Quinoprotein amine dehydrogenase"/>
    <property type="match status" value="4"/>
</dbReference>
<feature type="repeat" description="WD" evidence="5">
    <location>
        <begin position="587"/>
        <end position="628"/>
    </location>
</feature>
<reference evidence="8" key="1">
    <citation type="submission" date="2022-07" db="EMBL/GenBank/DDBJ databases">
        <title>Phylogenomic reconstructions and comparative analyses of Kickxellomycotina fungi.</title>
        <authorList>
            <person name="Reynolds N.K."/>
            <person name="Stajich J.E."/>
            <person name="Barry K."/>
            <person name="Grigoriev I.V."/>
            <person name="Crous P."/>
            <person name="Smith M.E."/>
        </authorList>
    </citation>
    <scope>NUCLEOTIDE SEQUENCE</scope>
    <source>
        <strain evidence="8">CBS 109367</strain>
    </source>
</reference>
<dbReference type="SUPFAM" id="SSF50978">
    <property type="entry name" value="WD40 repeat-like"/>
    <property type="match status" value="1"/>
</dbReference>
<dbReference type="EMBL" id="JANBTX010000180">
    <property type="protein sequence ID" value="KAJ2684917.1"/>
    <property type="molecule type" value="Genomic_DNA"/>
</dbReference>
<dbReference type="GO" id="GO:0030686">
    <property type="term" value="C:90S preribosome"/>
    <property type="evidence" value="ECO:0007669"/>
    <property type="project" value="TreeGrafter"/>
</dbReference>
<dbReference type="GO" id="GO:0034511">
    <property type="term" value="F:U3 snoRNA binding"/>
    <property type="evidence" value="ECO:0007669"/>
    <property type="project" value="TreeGrafter"/>
</dbReference>
<dbReference type="InterPro" id="IPR019775">
    <property type="entry name" value="WD40_repeat_CS"/>
</dbReference>
<dbReference type="InterPro" id="IPR015943">
    <property type="entry name" value="WD40/YVTN_repeat-like_dom_sf"/>
</dbReference>
<evidence type="ECO:0000259" key="7">
    <source>
        <dbReference type="Pfam" id="PF08625"/>
    </source>
</evidence>
<evidence type="ECO:0000256" key="4">
    <source>
        <dbReference type="ARBA" id="ARBA00023242"/>
    </source>
</evidence>
<dbReference type="PANTHER" id="PTHR19854:SF15">
    <property type="entry name" value="TRANSDUCIN BETA-LIKE PROTEIN 3"/>
    <property type="match status" value="1"/>
</dbReference>
<dbReference type="SUPFAM" id="SSF50998">
    <property type="entry name" value="Quinoprotein alcohol dehydrogenase-like"/>
    <property type="match status" value="1"/>
</dbReference>
<protein>
    <submittedName>
        <fullName evidence="8">U3 small nucleolar RNA-associated protein 13</fullName>
    </submittedName>
</protein>
<keyword evidence="4" id="KW-0539">Nucleus</keyword>
<organism evidence="8 9">
    <name type="scientific">Coemansia spiralis</name>
    <dbReference type="NCBI Taxonomy" id="417178"/>
    <lineage>
        <taxon>Eukaryota</taxon>
        <taxon>Fungi</taxon>
        <taxon>Fungi incertae sedis</taxon>
        <taxon>Zoopagomycota</taxon>
        <taxon>Kickxellomycotina</taxon>
        <taxon>Kickxellomycetes</taxon>
        <taxon>Kickxellales</taxon>
        <taxon>Kickxellaceae</taxon>
        <taxon>Coemansia</taxon>
    </lineage>
</organism>
<feature type="chain" id="PRO_5040852895" evidence="6">
    <location>
        <begin position="20"/>
        <end position="860"/>
    </location>
</feature>
<keyword evidence="6" id="KW-0732">Signal</keyword>
<evidence type="ECO:0000256" key="5">
    <source>
        <dbReference type="PROSITE-ProRule" id="PRU00221"/>
    </source>
</evidence>
<dbReference type="GO" id="GO:0032040">
    <property type="term" value="C:small-subunit processome"/>
    <property type="evidence" value="ECO:0007669"/>
    <property type="project" value="InterPro"/>
</dbReference>
<evidence type="ECO:0000256" key="6">
    <source>
        <dbReference type="SAM" id="SignalP"/>
    </source>
</evidence>
<feature type="domain" description="U3 small nucleolar RNA-associated protein 13 C-terminal" evidence="7">
    <location>
        <begin position="682"/>
        <end position="839"/>
    </location>
</feature>
<dbReference type="Proteomes" id="UP001151516">
    <property type="component" value="Unassembled WGS sequence"/>
</dbReference>
<feature type="repeat" description="WD" evidence="5">
    <location>
        <begin position="275"/>
        <end position="299"/>
    </location>
</feature>
<evidence type="ECO:0000256" key="3">
    <source>
        <dbReference type="ARBA" id="ARBA00022737"/>
    </source>
</evidence>
<feature type="repeat" description="WD" evidence="5">
    <location>
        <begin position="159"/>
        <end position="202"/>
    </location>
</feature>